<name>A0A6J5SWW1_9CAUD</name>
<dbReference type="EMBL" id="LR797474">
    <property type="protein sequence ID" value="CAB4218927.1"/>
    <property type="molecule type" value="Genomic_DNA"/>
</dbReference>
<accession>A0A6J5SWW1</accession>
<reference evidence="2" key="1">
    <citation type="submission" date="2020-05" db="EMBL/GenBank/DDBJ databases">
        <authorList>
            <person name="Chiriac C."/>
            <person name="Salcher M."/>
            <person name="Ghai R."/>
            <person name="Kavagutti S V."/>
        </authorList>
    </citation>
    <scope>NUCLEOTIDE SEQUENCE</scope>
</reference>
<feature type="region of interest" description="Disordered" evidence="1">
    <location>
        <begin position="1"/>
        <end position="33"/>
    </location>
</feature>
<proteinExistence type="predicted"/>
<sequence>MHKSKMSSGEVTVPASSFNQQTDRNIQPSPTGISIGGIPTFWLSSQPISRRDMTANSTPIGSNPKSYKVIRFKEFHSGKYQGNPKIDK</sequence>
<evidence type="ECO:0000313" key="2">
    <source>
        <dbReference type="EMBL" id="CAB4218927.1"/>
    </source>
</evidence>
<feature type="compositionally biased region" description="Polar residues" evidence="1">
    <location>
        <begin position="1"/>
        <end position="32"/>
    </location>
</feature>
<gene>
    <name evidence="2" type="ORF">UFOVP1604_55</name>
</gene>
<organism evidence="2">
    <name type="scientific">uncultured Caudovirales phage</name>
    <dbReference type="NCBI Taxonomy" id="2100421"/>
    <lineage>
        <taxon>Viruses</taxon>
        <taxon>Duplodnaviria</taxon>
        <taxon>Heunggongvirae</taxon>
        <taxon>Uroviricota</taxon>
        <taxon>Caudoviricetes</taxon>
        <taxon>Peduoviridae</taxon>
        <taxon>Maltschvirus</taxon>
        <taxon>Maltschvirus maltsch</taxon>
    </lineage>
</organism>
<protein>
    <submittedName>
        <fullName evidence="2">Uncharacterized protein</fullName>
    </submittedName>
</protein>
<evidence type="ECO:0000256" key="1">
    <source>
        <dbReference type="SAM" id="MobiDB-lite"/>
    </source>
</evidence>